<dbReference type="PANTHER" id="PTHR43630:SF1">
    <property type="entry name" value="POLY-BETA-1,6-N-ACETYL-D-GLUCOSAMINE SYNTHASE"/>
    <property type="match status" value="1"/>
</dbReference>
<evidence type="ECO:0000256" key="1">
    <source>
        <dbReference type="ARBA" id="ARBA00022676"/>
    </source>
</evidence>
<sequence length="425" mass="48056">MRDVLIQISENPIYALLMFFLAAFPVAVAALAINASRQFLLDRSREETQGYLPHIDELHLARRTWPLVSIIIPARNEQAHLGETIESALDINWPELEVIVINDGSVDRTQEIIESFSTDQRVRVMTHKEPRGKATSLNEAMEIALSEIVLIMDADALPARNVLNRLLPHFLISDQILAVTGNPRTISTPNLLSKLQAIEFSATISILRRGQSAWGRVNTISGILSALRKKEILELGGFAANHPTEDIELTWRIHRNGMRCIYEPAAQVGMYVPIKLKDWFKQRTRWSKGLVRVLQEHAIPIIRKNEWPVYPIMLEAILAIVWCHLLVVMTVLWILGMLNDIPNLGNSLILNHWGFMTIGVAIIQILWGIHLDSGRDPGIKKLRILAPLYPMAYWMMSAVVVVLTTIPTLLTKPKLVKWESNRSAS</sequence>
<evidence type="ECO:0000256" key="2">
    <source>
        <dbReference type="ARBA" id="ARBA00022679"/>
    </source>
</evidence>
<dbReference type="AlphaFoldDB" id="A0A6J6DWM9"/>
<keyword evidence="3" id="KW-1133">Transmembrane helix</keyword>
<keyword evidence="1" id="KW-0328">Glycosyltransferase</keyword>
<accession>A0A6J6DWM9</accession>
<dbReference type="CDD" id="cd06423">
    <property type="entry name" value="CESA_like"/>
    <property type="match status" value="1"/>
</dbReference>
<reference evidence="4" key="1">
    <citation type="submission" date="2020-05" db="EMBL/GenBank/DDBJ databases">
        <authorList>
            <person name="Chiriac C."/>
            <person name="Salcher M."/>
            <person name="Ghai R."/>
            <person name="Kavagutti S V."/>
        </authorList>
    </citation>
    <scope>NUCLEOTIDE SEQUENCE</scope>
</reference>
<dbReference type="Pfam" id="PF13641">
    <property type="entry name" value="Glyco_tranf_2_3"/>
    <property type="match status" value="1"/>
</dbReference>
<gene>
    <name evidence="4" type="ORF">UFOPK1726_00133</name>
</gene>
<proteinExistence type="predicted"/>
<evidence type="ECO:0000313" key="4">
    <source>
        <dbReference type="EMBL" id="CAB4568427.1"/>
    </source>
</evidence>
<dbReference type="GO" id="GO:0016757">
    <property type="term" value="F:glycosyltransferase activity"/>
    <property type="evidence" value="ECO:0007669"/>
    <property type="project" value="UniProtKB-KW"/>
</dbReference>
<keyword evidence="2" id="KW-0808">Transferase</keyword>
<evidence type="ECO:0000256" key="3">
    <source>
        <dbReference type="SAM" id="Phobius"/>
    </source>
</evidence>
<dbReference type="Gene3D" id="3.90.550.10">
    <property type="entry name" value="Spore Coat Polysaccharide Biosynthesis Protein SpsA, Chain A"/>
    <property type="match status" value="1"/>
</dbReference>
<dbReference type="PANTHER" id="PTHR43630">
    <property type="entry name" value="POLY-BETA-1,6-N-ACETYL-D-GLUCOSAMINE SYNTHASE"/>
    <property type="match status" value="1"/>
</dbReference>
<feature type="transmembrane region" description="Helical" evidence="3">
    <location>
        <begin position="12"/>
        <end position="35"/>
    </location>
</feature>
<dbReference type="EMBL" id="CAEZTT010000006">
    <property type="protein sequence ID" value="CAB4568427.1"/>
    <property type="molecule type" value="Genomic_DNA"/>
</dbReference>
<dbReference type="InterPro" id="IPR029044">
    <property type="entry name" value="Nucleotide-diphossugar_trans"/>
</dbReference>
<dbReference type="SUPFAM" id="SSF53448">
    <property type="entry name" value="Nucleotide-diphospho-sugar transferases"/>
    <property type="match status" value="1"/>
</dbReference>
<feature type="transmembrane region" description="Helical" evidence="3">
    <location>
        <begin position="391"/>
        <end position="410"/>
    </location>
</feature>
<name>A0A6J6DWM9_9ZZZZ</name>
<organism evidence="4">
    <name type="scientific">freshwater metagenome</name>
    <dbReference type="NCBI Taxonomy" id="449393"/>
    <lineage>
        <taxon>unclassified sequences</taxon>
        <taxon>metagenomes</taxon>
        <taxon>ecological metagenomes</taxon>
    </lineage>
</organism>
<feature type="transmembrane region" description="Helical" evidence="3">
    <location>
        <begin position="312"/>
        <end position="336"/>
    </location>
</feature>
<keyword evidence="3" id="KW-0812">Transmembrane</keyword>
<keyword evidence="3" id="KW-0472">Membrane</keyword>
<protein>
    <submittedName>
        <fullName evidence="4">Unannotated protein</fullName>
    </submittedName>
</protein>
<feature type="transmembrane region" description="Helical" evidence="3">
    <location>
        <begin position="348"/>
        <end position="370"/>
    </location>
</feature>